<organism evidence="2 3">
    <name type="scientific">Liparis tanakae</name>
    <name type="common">Tanaka's snailfish</name>
    <dbReference type="NCBI Taxonomy" id="230148"/>
    <lineage>
        <taxon>Eukaryota</taxon>
        <taxon>Metazoa</taxon>
        <taxon>Chordata</taxon>
        <taxon>Craniata</taxon>
        <taxon>Vertebrata</taxon>
        <taxon>Euteleostomi</taxon>
        <taxon>Actinopterygii</taxon>
        <taxon>Neopterygii</taxon>
        <taxon>Teleostei</taxon>
        <taxon>Neoteleostei</taxon>
        <taxon>Acanthomorphata</taxon>
        <taxon>Eupercaria</taxon>
        <taxon>Perciformes</taxon>
        <taxon>Cottioidei</taxon>
        <taxon>Cottales</taxon>
        <taxon>Liparidae</taxon>
        <taxon>Liparis</taxon>
    </lineage>
</organism>
<sequence length="103" mass="11204">MRCDIEVLSSKTRCLERNTNCHFQGDLSITGALVADVARPTPGFESRHRSLRESSPQSMTSDSSQPTDPHRVGGAPARSRARPLGATTNAILLEVSTVLRFPK</sequence>
<proteinExistence type="predicted"/>
<gene>
    <name evidence="2" type="ORF">EYF80_011219</name>
</gene>
<dbReference type="Proteomes" id="UP000314294">
    <property type="component" value="Unassembled WGS sequence"/>
</dbReference>
<dbReference type="AlphaFoldDB" id="A0A4Z2IMC0"/>
<evidence type="ECO:0000313" key="2">
    <source>
        <dbReference type="EMBL" id="TNN78624.1"/>
    </source>
</evidence>
<name>A0A4Z2IMC0_9TELE</name>
<comment type="caution">
    <text evidence="2">The sequence shown here is derived from an EMBL/GenBank/DDBJ whole genome shotgun (WGS) entry which is preliminary data.</text>
</comment>
<evidence type="ECO:0000313" key="3">
    <source>
        <dbReference type="Proteomes" id="UP000314294"/>
    </source>
</evidence>
<reference evidence="2 3" key="1">
    <citation type="submission" date="2019-03" db="EMBL/GenBank/DDBJ databases">
        <title>First draft genome of Liparis tanakae, snailfish: a comprehensive survey of snailfish specific genes.</title>
        <authorList>
            <person name="Kim W."/>
            <person name="Song I."/>
            <person name="Jeong J.-H."/>
            <person name="Kim D."/>
            <person name="Kim S."/>
            <person name="Ryu S."/>
            <person name="Song J.Y."/>
            <person name="Lee S.K."/>
        </authorList>
    </citation>
    <scope>NUCLEOTIDE SEQUENCE [LARGE SCALE GENOMIC DNA]</scope>
    <source>
        <tissue evidence="2">Muscle</tissue>
    </source>
</reference>
<dbReference type="EMBL" id="SRLO01000072">
    <property type="protein sequence ID" value="TNN78624.1"/>
    <property type="molecule type" value="Genomic_DNA"/>
</dbReference>
<evidence type="ECO:0000256" key="1">
    <source>
        <dbReference type="SAM" id="MobiDB-lite"/>
    </source>
</evidence>
<feature type="compositionally biased region" description="Low complexity" evidence="1">
    <location>
        <begin position="54"/>
        <end position="67"/>
    </location>
</feature>
<accession>A0A4Z2IMC0</accession>
<feature type="region of interest" description="Disordered" evidence="1">
    <location>
        <begin position="40"/>
        <end position="86"/>
    </location>
</feature>
<keyword evidence="3" id="KW-1185">Reference proteome</keyword>
<protein>
    <submittedName>
        <fullName evidence="2">Uncharacterized protein</fullName>
    </submittedName>
</protein>